<dbReference type="InterPro" id="IPR002938">
    <property type="entry name" value="FAD-bd"/>
</dbReference>
<dbReference type="EMBL" id="HBFQ01061101">
    <property type="protein sequence ID" value="CAD8868897.1"/>
    <property type="molecule type" value="Transcribed_RNA"/>
</dbReference>
<dbReference type="Pfam" id="PF01494">
    <property type="entry name" value="FAD_binding_3"/>
    <property type="match status" value="1"/>
</dbReference>
<sequence length="905" mass="96855">MSLTSTDSELWTGKPPAGFGSSTSRGLLPSAPPQLLRAACASPNHFRGLPDGTTTPLPPRFDSGTDRAAFVRSDSTSRKIARTALGRPISQKRVVQDPPEGADVLSSSVRSLKSSDSRGSVVATSRSKPLEVMRSPRLFNRAKTPTRKPATRDATPIDATGARTVTSETEVRKSATMTPRDAAQAVRGSPTSQGRAILAAGRDTARSIVARSSTFEASAPREERLAPLSSGAESTAAAGSSVKIRSRALSRGVAPASRTRLVACAGQPAGVVEREDINSARHCRGETMPPPQCRRGVAAVEGAAPALVEVRSPVRSPTTPRAQTREDIIAHSAAGLQDCSAKRTSEPSETMLQDALGPWASWLDAKHSDVGRGPKAPALFEVFRTAEDLRATFASFSQLFRLAMLAPTTARGAEAAAAFTCPAPWASVARPWRYPYEPIRVLLSGHWKAKQLWAKLDARCAKPEYVAAPCSRGRLEGRRAVVVGGGPSGLRAAIELSLLGLKVIVLERRESFTRLNRLHLWSWCGEELKALGARCLEPPPLDFGSDPDLLHIGISELQTLLLKTALLFGVQVVTGAFYSGVDWETDGWTVRVRNTPGSDALELRDGKRMEISNVGVVIGAGGLTCTVGRPLGMSSIEVSNRKSAEAIGLVCNFLPSGSVVAGGDRSLRSFALARQFYEKLFEQLATETGVELENIVYTKSKASHYFVMTPTRKALADGGVFKDPSSRPGLESTNIDRDALDRLVRKIVAFRFKEGEQTLPEAIAKSDGDLTYADAGPQLFDFSKMQRASEGLTFIEPPDAADVDDESNYLLAGLAGDSLIEPFWPEGLGIVRGFLGALDVSYAVARWSGGADRDEVCSEFTAAYGQLKSLAAVSRGRVLRDDLSGYGVAPCTRYRCLSSKESAFA</sequence>
<feature type="domain" description="[F-actin]-monooxygenase MICAL1-3-like Rossman" evidence="3">
    <location>
        <begin position="646"/>
        <end position="752"/>
    </location>
</feature>
<protein>
    <recommendedName>
        <fullName evidence="5">FAD-binding domain-containing protein</fullName>
    </recommendedName>
</protein>
<evidence type="ECO:0000259" key="2">
    <source>
        <dbReference type="Pfam" id="PF01494"/>
    </source>
</evidence>
<accession>A0A7S1FJ51</accession>
<feature type="region of interest" description="Disordered" evidence="1">
    <location>
        <begin position="1"/>
        <end position="66"/>
    </location>
</feature>
<evidence type="ECO:0008006" key="5">
    <source>
        <dbReference type="Google" id="ProtNLM"/>
    </source>
</evidence>
<dbReference type="SUPFAM" id="SSF51905">
    <property type="entry name" value="FAD/NAD(P)-binding domain"/>
    <property type="match status" value="1"/>
</dbReference>
<dbReference type="InterPro" id="IPR036188">
    <property type="entry name" value="FAD/NAD-bd_sf"/>
</dbReference>
<name>A0A7S1FJ51_NOCSC</name>
<feature type="compositionally biased region" description="Low complexity" evidence="1">
    <location>
        <begin position="229"/>
        <end position="241"/>
    </location>
</feature>
<reference evidence="4" key="1">
    <citation type="submission" date="2021-01" db="EMBL/GenBank/DDBJ databases">
        <authorList>
            <person name="Corre E."/>
            <person name="Pelletier E."/>
            <person name="Niang G."/>
            <person name="Scheremetjew M."/>
            <person name="Finn R."/>
            <person name="Kale V."/>
            <person name="Holt S."/>
            <person name="Cochrane G."/>
            <person name="Meng A."/>
            <person name="Brown T."/>
            <person name="Cohen L."/>
        </authorList>
    </citation>
    <scope>NUCLEOTIDE SEQUENCE</scope>
</reference>
<feature type="region of interest" description="Disordered" evidence="1">
    <location>
        <begin position="220"/>
        <end position="246"/>
    </location>
</feature>
<evidence type="ECO:0000256" key="1">
    <source>
        <dbReference type="SAM" id="MobiDB-lite"/>
    </source>
</evidence>
<dbReference type="AlphaFoldDB" id="A0A7S1FJ51"/>
<evidence type="ECO:0000313" key="4">
    <source>
        <dbReference type="EMBL" id="CAD8868897.1"/>
    </source>
</evidence>
<evidence type="ECO:0000259" key="3">
    <source>
        <dbReference type="Pfam" id="PF25413"/>
    </source>
</evidence>
<dbReference type="Gene3D" id="3.50.50.60">
    <property type="entry name" value="FAD/NAD(P)-binding domain"/>
    <property type="match status" value="1"/>
</dbReference>
<dbReference type="Pfam" id="PF25413">
    <property type="entry name" value="Rossman_Mical"/>
    <property type="match status" value="1"/>
</dbReference>
<dbReference type="InterPro" id="IPR057494">
    <property type="entry name" value="Rossman_Mical"/>
</dbReference>
<feature type="region of interest" description="Disordered" evidence="1">
    <location>
        <begin position="143"/>
        <end position="194"/>
    </location>
</feature>
<dbReference type="GO" id="GO:0071949">
    <property type="term" value="F:FAD binding"/>
    <property type="evidence" value="ECO:0007669"/>
    <property type="project" value="InterPro"/>
</dbReference>
<organism evidence="4">
    <name type="scientific">Noctiluca scintillans</name>
    <name type="common">Sea sparkle</name>
    <name type="synonym">Red tide dinoflagellate</name>
    <dbReference type="NCBI Taxonomy" id="2966"/>
    <lineage>
        <taxon>Eukaryota</taxon>
        <taxon>Sar</taxon>
        <taxon>Alveolata</taxon>
        <taxon>Dinophyceae</taxon>
        <taxon>Noctilucales</taxon>
        <taxon>Noctilucaceae</taxon>
        <taxon>Noctiluca</taxon>
    </lineage>
</organism>
<proteinExistence type="predicted"/>
<gene>
    <name evidence="4" type="ORF">NSCI0253_LOCUS43253</name>
</gene>
<feature type="domain" description="FAD-binding" evidence="2">
    <location>
        <begin position="480"/>
        <end position="517"/>
    </location>
</feature>